<reference evidence="2" key="1">
    <citation type="submission" date="2021-06" db="EMBL/GenBank/DDBJ databases">
        <title>Bradyrhizobium sp. S2-11-2 Genome sequencing.</title>
        <authorList>
            <person name="Jin L."/>
        </authorList>
    </citation>
    <scope>NUCLEOTIDE SEQUENCE</scope>
    <source>
        <strain evidence="2">S2-11-2</strain>
    </source>
</reference>
<accession>A0A975NSL9</accession>
<keyword evidence="1" id="KW-0812">Transmembrane</keyword>
<gene>
    <name evidence="2" type="ORF">KMZ68_12655</name>
</gene>
<keyword evidence="1" id="KW-0472">Membrane</keyword>
<keyword evidence="1" id="KW-1133">Transmembrane helix</keyword>
<sequence>MIALAALAAWLFICLPLLYSPAWPPFDWLASLSVAANIAQTLTGIFAALAFFGYLQQKLQRRWKIERYLEDERRSAENGGLGMGAKSIIHLMGNCSMTEAQVLEAVLGSTKIRSWVAADDEGRAERLFFQFSDDAWRKVRNQPSRRITRR</sequence>
<dbReference type="KEGG" id="bsei:KMZ68_12655"/>
<evidence type="ECO:0000256" key="1">
    <source>
        <dbReference type="SAM" id="Phobius"/>
    </source>
</evidence>
<dbReference type="Proteomes" id="UP000680805">
    <property type="component" value="Chromosome"/>
</dbReference>
<evidence type="ECO:0000313" key="2">
    <source>
        <dbReference type="EMBL" id="QWG20612.1"/>
    </source>
</evidence>
<feature type="transmembrane region" description="Helical" evidence="1">
    <location>
        <begin position="32"/>
        <end position="55"/>
    </location>
</feature>
<proteinExistence type="predicted"/>
<protein>
    <submittedName>
        <fullName evidence="2">Uncharacterized protein</fullName>
    </submittedName>
</protein>
<dbReference type="AlphaFoldDB" id="A0A975NSL9"/>
<organism evidence="2 3">
    <name type="scientific">Bradyrhizobium sediminis</name>
    <dbReference type="NCBI Taxonomy" id="2840469"/>
    <lineage>
        <taxon>Bacteria</taxon>
        <taxon>Pseudomonadati</taxon>
        <taxon>Pseudomonadota</taxon>
        <taxon>Alphaproteobacteria</taxon>
        <taxon>Hyphomicrobiales</taxon>
        <taxon>Nitrobacteraceae</taxon>
        <taxon>Bradyrhizobium</taxon>
    </lineage>
</organism>
<name>A0A975NSL9_9BRAD</name>
<dbReference type="EMBL" id="CP076135">
    <property type="protein sequence ID" value="QWG20612.1"/>
    <property type="molecule type" value="Genomic_DNA"/>
</dbReference>
<evidence type="ECO:0000313" key="3">
    <source>
        <dbReference type="Proteomes" id="UP000680805"/>
    </source>
</evidence>
<dbReference type="RefSeq" id="WP_215616074.1">
    <property type="nucleotide sequence ID" value="NZ_CP076135.1"/>
</dbReference>